<keyword evidence="2" id="KW-1185">Reference proteome</keyword>
<evidence type="ECO:0000313" key="2">
    <source>
        <dbReference type="Proteomes" id="UP001510562"/>
    </source>
</evidence>
<protein>
    <submittedName>
        <fullName evidence="1">Uncharacterized protein</fullName>
    </submittedName>
</protein>
<evidence type="ECO:0000313" key="1">
    <source>
        <dbReference type="EMBL" id="AKP44813.1"/>
    </source>
</evidence>
<gene>
    <name evidence="1" type="ORF">CDIF1296T_phi139</name>
</gene>
<reference evidence="1 2" key="1">
    <citation type="journal article" date="2015" name="Genome Announc.">
        <title>Complete Genome Sequence of the Novel Temperate Clostridium difficile Phage phiCDIF1296T.</title>
        <authorList>
            <person name="Wittmann J."/>
            <person name="Riedel T."/>
            <person name="Bunk B."/>
            <person name="Sproer C."/>
            <person name="Gronow S."/>
            <person name="Overmann J."/>
        </authorList>
    </citation>
    <scope>NUCLEOTIDE SEQUENCE [LARGE SCALE GENOMIC DNA]</scope>
    <source>
        <strain evidence="2">ATCC 9689 / DSM 1296 / BCRC 10642 / JCM 1296 / NCIMB 10666 / NCTC 11209 / 90556-M6S</strain>
    </source>
</reference>
<name>A0ACA7UP19_CLODI</name>
<proteinExistence type="predicted"/>
<dbReference type="EMBL" id="CP011970">
    <property type="protein sequence ID" value="AKP44813.1"/>
    <property type="molecule type" value="Genomic_DNA"/>
</dbReference>
<sequence>MSIKYKDKVVFIVDSSEKEKLDKSGIAYETLENENYYVVQQGRRSKRFNDEMQNQIRKELENSTIRAIAKKYKTSTGIIQSIKDFKY</sequence>
<accession>A0ACA7UP19</accession>
<organism evidence="1 2">
    <name type="scientific">Clostridioides difficile ATCC 9689 = DSM 1296</name>
    <dbReference type="NCBI Taxonomy" id="1121308"/>
    <lineage>
        <taxon>Bacteria</taxon>
        <taxon>Bacillati</taxon>
        <taxon>Bacillota</taxon>
        <taxon>Clostridia</taxon>
        <taxon>Peptostreptococcales</taxon>
        <taxon>Peptostreptococcaceae</taxon>
        <taxon>Clostridioides</taxon>
    </lineage>
</organism>
<dbReference type="Proteomes" id="UP001510562">
    <property type="component" value="Chromosome"/>
</dbReference>